<proteinExistence type="predicted"/>
<organism evidence="1">
    <name type="scientific">marine sediment metagenome</name>
    <dbReference type="NCBI Taxonomy" id="412755"/>
    <lineage>
        <taxon>unclassified sequences</taxon>
        <taxon>metagenomes</taxon>
        <taxon>ecological metagenomes</taxon>
    </lineage>
</organism>
<dbReference type="EMBL" id="BARU01021958">
    <property type="protein sequence ID" value="GAH51290.1"/>
    <property type="molecule type" value="Genomic_DNA"/>
</dbReference>
<evidence type="ECO:0000313" key="1">
    <source>
        <dbReference type="EMBL" id="GAH51290.1"/>
    </source>
</evidence>
<name>X1H2F5_9ZZZZ</name>
<accession>X1H2F5</accession>
<sequence>LGNLGIRSKEIRRRKFLIKVKGLSNKNKN</sequence>
<feature type="non-terminal residue" evidence="1">
    <location>
        <position position="1"/>
    </location>
</feature>
<reference evidence="1" key="1">
    <citation type="journal article" date="2014" name="Front. Microbiol.">
        <title>High frequency of phylogenetically diverse reductive dehalogenase-homologous genes in deep subseafloor sedimentary metagenomes.</title>
        <authorList>
            <person name="Kawai M."/>
            <person name="Futagami T."/>
            <person name="Toyoda A."/>
            <person name="Takaki Y."/>
            <person name="Nishi S."/>
            <person name="Hori S."/>
            <person name="Arai W."/>
            <person name="Tsubouchi T."/>
            <person name="Morono Y."/>
            <person name="Uchiyama I."/>
            <person name="Ito T."/>
            <person name="Fujiyama A."/>
            <person name="Inagaki F."/>
            <person name="Takami H."/>
        </authorList>
    </citation>
    <scope>NUCLEOTIDE SEQUENCE</scope>
    <source>
        <strain evidence="1">Expedition CK06-06</strain>
    </source>
</reference>
<gene>
    <name evidence="1" type="ORF">S03H2_35856</name>
</gene>
<dbReference type="AlphaFoldDB" id="X1H2F5"/>
<comment type="caution">
    <text evidence="1">The sequence shown here is derived from an EMBL/GenBank/DDBJ whole genome shotgun (WGS) entry which is preliminary data.</text>
</comment>
<protein>
    <submittedName>
        <fullName evidence="1">Uncharacterized protein</fullName>
    </submittedName>
</protein>